<dbReference type="EMBL" id="METM01000007">
    <property type="protein sequence ID" value="OGB90611.1"/>
    <property type="molecule type" value="Genomic_DNA"/>
</dbReference>
<dbReference type="Pfam" id="PF18765">
    <property type="entry name" value="Polbeta"/>
    <property type="match status" value="1"/>
</dbReference>
<dbReference type="SUPFAM" id="SSF81301">
    <property type="entry name" value="Nucleotidyltransferase"/>
    <property type="match status" value="1"/>
</dbReference>
<protein>
    <recommendedName>
        <fullName evidence="1">Polymerase beta nucleotidyltransferase domain-containing protein</fullName>
    </recommendedName>
</protein>
<comment type="caution">
    <text evidence="2">The sequence shown here is derived from an EMBL/GenBank/DDBJ whole genome shotgun (WGS) entry which is preliminary data.</text>
</comment>
<evidence type="ECO:0000313" key="3">
    <source>
        <dbReference type="Proteomes" id="UP000178724"/>
    </source>
</evidence>
<dbReference type="PANTHER" id="PTHR33933:SF1">
    <property type="entry name" value="PROTEIN ADENYLYLTRANSFERASE MNTA-RELATED"/>
    <property type="match status" value="1"/>
</dbReference>
<dbReference type="InterPro" id="IPR052548">
    <property type="entry name" value="Type_VII_TA_antitoxin"/>
</dbReference>
<dbReference type="PANTHER" id="PTHR33933">
    <property type="entry name" value="NUCLEOTIDYLTRANSFERASE"/>
    <property type="match status" value="1"/>
</dbReference>
<reference evidence="2 3" key="1">
    <citation type="journal article" date="2016" name="Nat. Commun.">
        <title>Thousands of microbial genomes shed light on interconnected biogeochemical processes in an aquifer system.</title>
        <authorList>
            <person name="Anantharaman K."/>
            <person name="Brown C.T."/>
            <person name="Hug L.A."/>
            <person name="Sharon I."/>
            <person name="Castelle C.J."/>
            <person name="Probst A.J."/>
            <person name="Thomas B.C."/>
            <person name="Singh A."/>
            <person name="Wilkins M.J."/>
            <person name="Karaoz U."/>
            <person name="Brodie E.L."/>
            <person name="Williams K.H."/>
            <person name="Hubbard S.S."/>
            <person name="Banfield J.F."/>
        </authorList>
    </citation>
    <scope>NUCLEOTIDE SEQUENCE [LARGE SCALE GENOMIC DNA]</scope>
</reference>
<dbReference type="InterPro" id="IPR041633">
    <property type="entry name" value="Polbeta"/>
</dbReference>
<dbReference type="Proteomes" id="UP000178724">
    <property type="component" value="Unassembled WGS sequence"/>
</dbReference>
<dbReference type="AlphaFoldDB" id="A0A1F4Q3S5"/>
<accession>A0A1F4Q3S5</accession>
<proteinExistence type="predicted"/>
<sequence length="107" mass="12012">MTDESNKIIESFLGKIGPVRPRITGIYLFGSRARGNARPDSDYDLLLIVPRKDRPLKDKLYDAAVDVFTESGADISLKIVKETDFERMKTISLPFILNVIKEGIKIG</sequence>
<name>A0A1F4Q3S5_UNCSA</name>
<feature type="domain" description="Polymerase beta nucleotidyltransferase" evidence="1">
    <location>
        <begin position="20"/>
        <end position="106"/>
    </location>
</feature>
<evidence type="ECO:0000313" key="2">
    <source>
        <dbReference type="EMBL" id="OGB90611.1"/>
    </source>
</evidence>
<dbReference type="InterPro" id="IPR043519">
    <property type="entry name" value="NT_sf"/>
</dbReference>
<organism evidence="2 3">
    <name type="scientific">candidate division WOR-1 bacterium RIFCSPHIGHO2_01_FULL_53_15</name>
    <dbReference type="NCBI Taxonomy" id="1802564"/>
    <lineage>
        <taxon>Bacteria</taxon>
        <taxon>Bacillati</taxon>
        <taxon>Saganbacteria</taxon>
    </lineage>
</organism>
<dbReference type="CDD" id="cd05403">
    <property type="entry name" value="NT_KNTase_like"/>
    <property type="match status" value="1"/>
</dbReference>
<gene>
    <name evidence="2" type="ORF">A2625_03620</name>
</gene>
<dbReference type="Gene3D" id="3.30.460.10">
    <property type="entry name" value="Beta Polymerase, domain 2"/>
    <property type="match status" value="1"/>
</dbReference>
<evidence type="ECO:0000259" key="1">
    <source>
        <dbReference type="Pfam" id="PF18765"/>
    </source>
</evidence>